<evidence type="ECO:0000313" key="2">
    <source>
        <dbReference type="Proteomes" id="UP001611263"/>
    </source>
</evidence>
<keyword evidence="2" id="KW-1185">Reference proteome</keyword>
<sequence>MIDPNDSTRAVCTCRNDPMYDGMQVFGPHIADVGGAPWPVHCVGLDV</sequence>
<dbReference type="Proteomes" id="UP001611263">
    <property type="component" value="Unassembled WGS sequence"/>
</dbReference>
<dbReference type="EMBL" id="JBIRUQ010000001">
    <property type="protein sequence ID" value="MFI1459546.1"/>
    <property type="molecule type" value="Genomic_DNA"/>
</dbReference>
<accession>A0ABW7TI57</accession>
<comment type="caution">
    <text evidence="1">The sequence shown here is derived from an EMBL/GenBank/DDBJ whole genome shotgun (WGS) entry which is preliminary data.</text>
</comment>
<dbReference type="GeneID" id="93509563"/>
<gene>
    <name evidence="1" type="ORF">ACH4WX_02360</name>
</gene>
<dbReference type="RefSeq" id="WP_156052188.1">
    <property type="nucleotide sequence ID" value="NZ_JBIRUQ010000001.1"/>
</dbReference>
<protein>
    <submittedName>
        <fullName evidence="1">Uncharacterized protein</fullName>
    </submittedName>
</protein>
<evidence type="ECO:0000313" key="1">
    <source>
        <dbReference type="EMBL" id="MFI1459546.1"/>
    </source>
</evidence>
<name>A0ABW7TI57_9NOCA</name>
<proteinExistence type="predicted"/>
<organism evidence="1 2">
    <name type="scientific">Nocardia carnea</name>
    <dbReference type="NCBI Taxonomy" id="37328"/>
    <lineage>
        <taxon>Bacteria</taxon>
        <taxon>Bacillati</taxon>
        <taxon>Actinomycetota</taxon>
        <taxon>Actinomycetes</taxon>
        <taxon>Mycobacteriales</taxon>
        <taxon>Nocardiaceae</taxon>
        <taxon>Nocardia</taxon>
    </lineage>
</organism>
<reference evidence="1 2" key="1">
    <citation type="submission" date="2024-10" db="EMBL/GenBank/DDBJ databases">
        <title>The Natural Products Discovery Center: Release of the First 8490 Sequenced Strains for Exploring Actinobacteria Biosynthetic Diversity.</title>
        <authorList>
            <person name="Kalkreuter E."/>
            <person name="Kautsar S.A."/>
            <person name="Yang D."/>
            <person name="Bader C.D."/>
            <person name="Teijaro C.N."/>
            <person name="Fluegel L."/>
            <person name="Davis C.M."/>
            <person name="Simpson J.R."/>
            <person name="Lauterbach L."/>
            <person name="Steele A.D."/>
            <person name="Gui C."/>
            <person name="Meng S."/>
            <person name="Li G."/>
            <person name="Viehrig K."/>
            <person name="Ye F."/>
            <person name="Su P."/>
            <person name="Kiefer A.F."/>
            <person name="Nichols A."/>
            <person name="Cepeda A.J."/>
            <person name="Yan W."/>
            <person name="Fan B."/>
            <person name="Jiang Y."/>
            <person name="Adhikari A."/>
            <person name="Zheng C.-J."/>
            <person name="Schuster L."/>
            <person name="Cowan T.M."/>
            <person name="Smanski M.J."/>
            <person name="Chevrette M.G."/>
            <person name="De Carvalho L.P.S."/>
            <person name="Shen B."/>
        </authorList>
    </citation>
    <scope>NUCLEOTIDE SEQUENCE [LARGE SCALE GENOMIC DNA]</scope>
    <source>
        <strain evidence="1 2">NPDC020568</strain>
    </source>
</reference>